<evidence type="ECO:0000256" key="1">
    <source>
        <dbReference type="ARBA" id="ARBA00008779"/>
    </source>
</evidence>
<dbReference type="InterPro" id="IPR050738">
    <property type="entry name" value="Sulfatase"/>
</dbReference>
<feature type="domain" description="Sulfatase N-terminal" evidence="2">
    <location>
        <begin position="14"/>
        <end position="360"/>
    </location>
</feature>
<name>A0ABY2DYF9_9MICO</name>
<protein>
    <submittedName>
        <fullName evidence="3">Sulfatase</fullName>
    </submittedName>
</protein>
<dbReference type="PANTHER" id="PTHR42693">
    <property type="entry name" value="ARYLSULFATASE FAMILY MEMBER"/>
    <property type="match status" value="1"/>
</dbReference>
<dbReference type="Gene3D" id="3.30.1120.10">
    <property type="match status" value="1"/>
</dbReference>
<evidence type="ECO:0000259" key="2">
    <source>
        <dbReference type="Pfam" id="PF00884"/>
    </source>
</evidence>
<dbReference type="RefSeq" id="WP_133109527.1">
    <property type="nucleotide sequence ID" value="NZ_SMNA01000012.1"/>
</dbReference>
<dbReference type="Proteomes" id="UP000504882">
    <property type="component" value="Unassembled WGS sequence"/>
</dbReference>
<keyword evidence="4" id="KW-1185">Reference proteome</keyword>
<dbReference type="PANTHER" id="PTHR42693:SF33">
    <property type="entry name" value="ARYLSULFATASE"/>
    <property type="match status" value="1"/>
</dbReference>
<dbReference type="InterPro" id="IPR017850">
    <property type="entry name" value="Alkaline_phosphatase_core_sf"/>
</dbReference>
<dbReference type="EMBL" id="SMNA01000012">
    <property type="protein sequence ID" value="TDE89525.1"/>
    <property type="molecule type" value="Genomic_DNA"/>
</dbReference>
<evidence type="ECO:0000313" key="4">
    <source>
        <dbReference type="Proteomes" id="UP000504882"/>
    </source>
</evidence>
<dbReference type="Gene3D" id="3.40.720.10">
    <property type="entry name" value="Alkaline Phosphatase, subunit A"/>
    <property type="match status" value="1"/>
</dbReference>
<dbReference type="Pfam" id="PF00884">
    <property type="entry name" value="Sulfatase"/>
    <property type="match status" value="1"/>
</dbReference>
<proteinExistence type="inferred from homology"/>
<accession>A0ABY2DYF9</accession>
<organism evidence="3 4">
    <name type="scientific">Occultella glacieicola</name>
    <dbReference type="NCBI Taxonomy" id="2518684"/>
    <lineage>
        <taxon>Bacteria</taxon>
        <taxon>Bacillati</taxon>
        <taxon>Actinomycetota</taxon>
        <taxon>Actinomycetes</taxon>
        <taxon>Micrococcales</taxon>
        <taxon>Ruaniaceae</taxon>
        <taxon>Occultella</taxon>
    </lineage>
</organism>
<comment type="caution">
    <text evidence="3">The sequence shown here is derived from an EMBL/GenBank/DDBJ whole genome shotgun (WGS) entry which is preliminary data.</text>
</comment>
<sequence length="471" mass="51277">MTQASRPSGAPVRPNILLIVSDDHGYGDRGYLQHDPAVRTPGLDRLAATGVSCTDAYVTAPICSPSRAAIMSGLYQQRWGATWFGNSGFAPDRETLAEQLAGLGYRTGYFGKVHYGAEQPGDRACPPHHGFEATFYGLAGLQQGRLNYLHHSDDAVQRYGPEASWRMGVQPMLVGDDEVEVEGFLTDEIGRRAREFVAADDDRPFFAMVAFNAVHNFCWQLPEAELRRRGLPSRADWHDADGEYEDWYDGVISPNLDHGREYYLAQLELMDAQILAFQDQLEALGVADDTLVVYLTDNGGSTCNYGDNTPLSGSKYTLGEGGIRVPFLVRWPAAAWADGAVRAGPVSSLDLYPTLLAAAGGTDLPACDGVDLAPLLAGGEIAGRESLHWDCAFQWAVRSGDLKLRWVDGAGPEAEGIRRIEHADPGDGLTLHDLAVDVGEQHDLSAERPGDVERLTALHLAWRTQIGYHVG</sequence>
<reference evidence="3 4" key="1">
    <citation type="submission" date="2019-03" db="EMBL/GenBank/DDBJ databases">
        <title>Genomic features of bacteria from cold environments.</title>
        <authorList>
            <person name="Shen L."/>
        </authorList>
    </citation>
    <scope>NUCLEOTIDE SEQUENCE [LARGE SCALE GENOMIC DNA]</scope>
    <source>
        <strain evidence="4">T3246-1</strain>
    </source>
</reference>
<evidence type="ECO:0000313" key="3">
    <source>
        <dbReference type="EMBL" id="TDE89525.1"/>
    </source>
</evidence>
<gene>
    <name evidence="3" type="ORF">EXU48_20380</name>
</gene>
<dbReference type="InterPro" id="IPR000917">
    <property type="entry name" value="Sulfatase_N"/>
</dbReference>
<comment type="similarity">
    <text evidence="1">Belongs to the sulfatase family.</text>
</comment>
<dbReference type="SUPFAM" id="SSF53649">
    <property type="entry name" value="Alkaline phosphatase-like"/>
    <property type="match status" value="1"/>
</dbReference>